<dbReference type="InterPro" id="IPR005905">
    <property type="entry name" value="D_ala_D_ala"/>
</dbReference>
<comment type="cofactor">
    <cofactor evidence="1">
        <name>Mn(2+)</name>
        <dbReference type="ChEBI" id="CHEBI:29035"/>
    </cofactor>
</comment>
<feature type="binding site" evidence="8">
    <location>
        <begin position="180"/>
        <end position="181"/>
    </location>
    <ligand>
        <name>ATP</name>
        <dbReference type="ChEBI" id="CHEBI:30616"/>
    </ligand>
</feature>
<comment type="catalytic activity">
    <reaction evidence="6">
        <text>2 D-alanine + ATP = D-alanyl-D-alanine + ADP + phosphate + H(+)</text>
        <dbReference type="Rhea" id="RHEA:11224"/>
        <dbReference type="ChEBI" id="CHEBI:15378"/>
        <dbReference type="ChEBI" id="CHEBI:30616"/>
        <dbReference type="ChEBI" id="CHEBI:43474"/>
        <dbReference type="ChEBI" id="CHEBI:57416"/>
        <dbReference type="ChEBI" id="CHEBI:57822"/>
        <dbReference type="ChEBI" id="CHEBI:456216"/>
        <dbReference type="EC" id="6.3.2.4"/>
    </reaction>
</comment>
<keyword evidence="9" id="KW-0460">Magnesium</keyword>
<feature type="binding site" evidence="9">
    <location>
        <position position="304"/>
    </location>
    <ligand>
        <name>Mg(2+)</name>
        <dbReference type="ChEBI" id="CHEBI:18420"/>
        <label>2</label>
    </ligand>
</feature>
<feature type="active site" evidence="7">
    <location>
        <position position="315"/>
    </location>
</feature>
<dbReference type="InterPro" id="IPR011761">
    <property type="entry name" value="ATP-grasp"/>
</dbReference>
<feature type="domain" description="ATP-grasp" evidence="11">
    <location>
        <begin position="138"/>
        <end position="337"/>
    </location>
</feature>
<keyword evidence="6" id="KW-0133">Cell shape</keyword>
<dbReference type="Pfam" id="PF07478">
    <property type="entry name" value="Dala_Dala_lig_C"/>
    <property type="match status" value="1"/>
</dbReference>
<proteinExistence type="inferred from homology"/>
<keyword evidence="8 10" id="KW-0547">Nucleotide-binding</keyword>
<evidence type="ECO:0000313" key="12">
    <source>
        <dbReference type="EMBL" id="THB61208.1"/>
    </source>
</evidence>
<dbReference type="InterPro" id="IPR011127">
    <property type="entry name" value="Dala_Dala_lig_N"/>
</dbReference>
<dbReference type="HAMAP" id="MF_00047">
    <property type="entry name" value="Dala_Dala_lig"/>
    <property type="match status" value="1"/>
</dbReference>
<evidence type="ECO:0000256" key="5">
    <source>
        <dbReference type="ARBA" id="ARBA00023316"/>
    </source>
</evidence>
<dbReference type="Gene3D" id="3.30.470.20">
    <property type="entry name" value="ATP-grasp fold, B domain"/>
    <property type="match status" value="1"/>
</dbReference>
<feature type="binding site" evidence="9">
    <location>
        <position position="291"/>
    </location>
    <ligand>
        <name>Mg(2+)</name>
        <dbReference type="ChEBI" id="CHEBI:18420"/>
        <label>1</label>
    </ligand>
</feature>
<evidence type="ECO:0000256" key="7">
    <source>
        <dbReference type="PIRSR" id="PIRSR039102-1"/>
    </source>
</evidence>
<dbReference type="GO" id="GO:0008716">
    <property type="term" value="F:D-alanine-D-alanine ligase activity"/>
    <property type="evidence" value="ECO:0007669"/>
    <property type="project" value="UniProtKB-UniRule"/>
</dbReference>
<dbReference type="OrthoDB" id="9813261at2"/>
<feature type="active site" evidence="7">
    <location>
        <position position="180"/>
    </location>
</feature>
<comment type="similarity">
    <text evidence="2 6">Belongs to the D-alanine--D-alanine ligase family.</text>
</comment>
<dbReference type="GO" id="GO:0008360">
    <property type="term" value="P:regulation of cell shape"/>
    <property type="evidence" value="ECO:0007669"/>
    <property type="project" value="UniProtKB-KW"/>
</dbReference>
<dbReference type="GO" id="GO:0046872">
    <property type="term" value="F:metal ion binding"/>
    <property type="evidence" value="ECO:0007669"/>
    <property type="project" value="UniProtKB-KW"/>
</dbReference>
<dbReference type="NCBIfam" id="TIGR01205">
    <property type="entry name" value="D_ala_D_alaTIGR"/>
    <property type="match status" value="1"/>
</dbReference>
<evidence type="ECO:0000256" key="3">
    <source>
        <dbReference type="ARBA" id="ARBA00022598"/>
    </source>
</evidence>
<keyword evidence="5 6" id="KW-0961">Cell wall biogenesis/degradation</keyword>
<evidence type="ECO:0000256" key="1">
    <source>
        <dbReference type="ARBA" id="ARBA00001936"/>
    </source>
</evidence>
<dbReference type="SUPFAM" id="SSF52440">
    <property type="entry name" value="PreATP-grasp domain"/>
    <property type="match status" value="1"/>
</dbReference>
<feature type="binding site" evidence="8">
    <location>
        <begin position="303"/>
        <end position="304"/>
    </location>
    <ligand>
        <name>ATP</name>
        <dbReference type="ChEBI" id="CHEBI:30616"/>
    </ligand>
</feature>
<feature type="binding site" evidence="8">
    <location>
        <position position="134"/>
    </location>
    <ligand>
        <name>ATP</name>
        <dbReference type="ChEBI" id="CHEBI:30616"/>
    </ligand>
</feature>
<dbReference type="AlphaFoldDB" id="A0A4S3B416"/>
<comment type="cofactor">
    <cofactor evidence="9">
        <name>Mg(2+)</name>
        <dbReference type="ChEBI" id="CHEBI:18420"/>
    </cofactor>
    <cofactor evidence="9">
        <name>Mn(2+)</name>
        <dbReference type="ChEBI" id="CHEBI:29035"/>
    </cofactor>
    <text evidence="9">Binds 2 magnesium or manganese ions per subunit.</text>
</comment>
<dbReference type="EC" id="6.3.2.4" evidence="6"/>
<organism evidence="12 13">
    <name type="scientific">Vagococcus silagei</name>
    <dbReference type="NCBI Taxonomy" id="2508885"/>
    <lineage>
        <taxon>Bacteria</taxon>
        <taxon>Bacillati</taxon>
        <taxon>Bacillota</taxon>
        <taxon>Bacilli</taxon>
        <taxon>Lactobacillales</taxon>
        <taxon>Enterococcaceae</taxon>
        <taxon>Vagococcus</taxon>
    </lineage>
</organism>
<keyword evidence="9" id="KW-0479">Metal-binding</keyword>
<dbReference type="InterPro" id="IPR013815">
    <property type="entry name" value="ATP_grasp_subdomain_1"/>
</dbReference>
<evidence type="ECO:0000313" key="13">
    <source>
        <dbReference type="Proteomes" id="UP000310506"/>
    </source>
</evidence>
<feature type="binding site" evidence="8">
    <location>
        <begin position="210"/>
        <end position="217"/>
    </location>
    <ligand>
        <name>ATP</name>
        <dbReference type="ChEBI" id="CHEBI:30616"/>
    </ligand>
</feature>
<comment type="pathway">
    <text evidence="6">Cell wall biogenesis; peptidoglycan biosynthesis.</text>
</comment>
<dbReference type="NCBIfam" id="NF002528">
    <property type="entry name" value="PRK01966.1-4"/>
    <property type="match status" value="1"/>
</dbReference>
<keyword evidence="4 9" id="KW-0464">Manganese</keyword>
<name>A0A4S3B416_9ENTE</name>
<comment type="caution">
    <text evidence="12">The sequence shown here is derived from an EMBL/GenBank/DDBJ whole genome shotgun (WGS) entry which is preliminary data.</text>
</comment>
<comment type="subcellular location">
    <subcellularLocation>
        <location evidence="6">Cytoplasm</location>
    </subcellularLocation>
</comment>
<dbReference type="Proteomes" id="UP000310506">
    <property type="component" value="Unassembled WGS sequence"/>
</dbReference>
<keyword evidence="3 6" id="KW-0436">Ligase</keyword>
<dbReference type="PROSITE" id="PS50975">
    <property type="entry name" value="ATP_GRASP"/>
    <property type="match status" value="1"/>
</dbReference>
<dbReference type="GO" id="GO:0009252">
    <property type="term" value="P:peptidoglycan biosynthetic process"/>
    <property type="evidence" value="ECO:0007669"/>
    <property type="project" value="UniProtKB-UniRule"/>
</dbReference>
<evidence type="ECO:0000256" key="8">
    <source>
        <dbReference type="PIRSR" id="PIRSR039102-2"/>
    </source>
</evidence>
<dbReference type="PIRSF" id="PIRSF039102">
    <property type="entry name" value="Ddl/VanB"/>
    <property type="match status" value="1"/>
</dbReference>
<dbReference type="GO" id="GO:0005524">
    <property type="term" value="F:ATP binding"/>
    <property type="evidence" value="ECO:0007669"/>
    <property type="project" value="UniProtKB-UniRule"/>
</dbReference>
<dbReference type="InterPro" id="IPR016185">
    <property type="entry name" value="PreATP-grasp_dom_sf"/>
</dbReference>
<dbReference type="GO" id="GO:0005737">
    <property type="term" value="C:cytoplasm"/>
    <property type="evidence" value="ECO:0007669"/>
    <property type="project" value="UniProtKB-SubCell"/>
</dbReference>
<sequence length="347" mass="38895">MKQTLGLIFGGASTEYEVSLTSATSIIEHLPKQEGHVIKIGISKSGMWYLVPADVSPMDDSLWEREENRLTVMLGGEQIGILYEHTKTWIKIDLAFPIIHGQYGEDGVLGMILDQLAIPYIGCQTEANLVCFNKRFTHQIAKSVGIKTTKSVIVSEADFDSKELNDWQFPLFIKPLKGGSSIGISKVSKLSEVKKAIALAFEYDAQVIIEEAVSGVEVGCGILQNKDELLVGNLDKIELQTEFFDFVEKYNLEQTTIEQPSKLPIEIITEVKRQAVLLFKEYGCRDLSRFDFFVTEDGAIYLNEVNTFPGFTAHSRFPMMMATTGITFTEILTILLNNHQEGDLYEK</sequence>
<dbReference type="PANTHER" id="PTHR23132:SF23">
    <property type="entry name" value="D-ALANINE--D-ALANINE LIGASE B"/>
    <property type="match status" value="1"/>
</dbReference>
<keyword evidence="6" id="KW-0573">Peptidoglycan synthesis</keyword>
<dbReference type="EMBL" id="SDGV01000015">
    <property type="protein sequence ID" value="THB61208.1"/>
    <property type="molecule type" value="Genomic_DNA"/>
</dbReference>
<feature type="binding site" evidence="8">
    <location>
        <begin position="172"/>
        <end position="174"/>
    </location>
    <ligand>
        <name>ATP</name>
        <dbReference type="ChEBI" id="CHEBI:30616"/>
    </ligand>
</feature>
<gene>
    <name evidence="6" type="primary">ddl</name>
    <name evidence="12" type="ORF">ESZ54_06720</name>
</gene>
<dbReference type="SUPFAM" id="SSF56059">
    <property type="entry name" value="Glutathione synthetase ATP-binding domain-like"/>
    <property type="match status" value="1"/>
</dbReference>
<evidence type="ECO:0000259" key="11">
    <source>
        <dbReference type="PROSITE" id="PS50975"/>
    </source>
</evidence>
<protein>
    <recommendedName>
        <fullName evidence="6">D-alanine--D-alanine ligase</fullName>
        <ecNumber evidence="6">6.3.2.4</ecNumber>
    </recommendedName>
    <alternativeName>
        <fullName evidence="6">D-Ala-D-Ala ligase</fullName>
    </alternativeName>
    <alternativeName>
        <fullName evidence="6">D-alanylalanine synthetase</fullName>
    </alternativeName>
</protein>
<evidence type="ECO:0000256" key="4">
    <source>
        <dbReference type="ARBA" id="ARBA00023211"/>
    </source>
</evidence>
<accession>A0A4S3B416</accession>
<comment type="function">
    <text evidence="6">Cell wall formation.</text>
</comment>
<reference evidence="12 13" key="1">
    <citation type="submission" date="2019-01" db="EMBL/GenBank/DDBJ databases">
        <title>Vagococcus silagei sp. nov. isolated from brewer's grain.</title>
        <authorList>
            <person name="Guu J.-R."/>
        </authorList>
    </citation>
    <scope>NUCLEOTIDE SEQUENCE [LARGE SCALE GENOMIC DNA]</scope>
    <source>
        <strain evidence="12 13">2B-2</strain>
    </source>
</reference>
<feature type="active site" evidence="7">
    <location>
        <position position="15"/>
    </location>
</feature>
<dbReference type="Gene3D" id="3.40.50.20">
    <property type="match status" value="1"/>
</dbReference>
<evidence type="ECO:0000256" key="6">
    <source>
        <dbReference type="HAMAP-Rule" id="MF_00047"/>
    </source>
</evidence>
<evidence type="ECO:0000256" key="2">
    <source>
        <dbReference type="ARBA" id="ARBA00010871"/>
    </source>
</evidence>
<dbReference type="Pfam" id="PF01820">
    <property type="entry name" value="Dala_Dala_lig_N"/>
    <property type="match status" value="1"/>
</dbReference>
<dbReference type="Gene3D" id="3.30.1490.20">
    <property type="entry name" value="ATP-grasp fold, A domain"/>
    <property type="match status" value="1"/>
</dbReference>
<dbReference type="RefSeq" id="WP_136136902.1">
    <property type="nucleotide sequence ID" value="NZ_SDGV01000015.1"/>
</dbReference>
<dbReference type="UniPathway" id="UPA00219"/>
<feature type="binding site" evidence="9">
    <location>
        <position position="304"/>
    </location>
    <ligand>
        <name>Mg(2+)</name>
        <dbReference type="ChEBI" id="CHEBI:18420"/>
        <label>1</label>
    </ligand>
</feature>
<keyword evidence="10" id="KW-0067">ATP-binding</keyword>
<dbReference type="GO" id="GO:0071555">
    <property type="term" value="P:cell wall organization"/>
    <property type="evidence" value="ECO:0007669"/>
    <property type="project" value="UniProtKB-KW"/>
</dbReference>
<dbReference type="PANTHER" id="PTHR23132">
    <property type="entry name" value="D-ALANINE--D-ALANINE LIGASE"/>
    <property type="match status" value="1"/>
</dbReference>
<feature type="binding site" evidence="9">
    <location>
        <position position="306"/>
    </location>
    <ligand>
        <name>Mg(2+)</name>
        <dbReference type="ChEBI" id="CHEBI:18420"/>
        <label>2</label>
    </ligand>
</feature>
<keyword evidence="6" id="KW-0963">Cytoplasm</keyword>
<evidence type="ECO:0000256" key="9">
    <source>
        <dbReference type="PIRSR" id="PIRSR039102-3"/>
    </source>
</evidence>
<evidence type="ECO:0000256" key="10">
    <source>
        <dbReference type="PROSITE-ProRule" id="PRU00409"/>
    </source>
</evidence>
<dbReference type="InterPro" id="IPR011095">
    <property type="entry name" value="Dala_Dala_lig_C"/>
</dbReference>
<keyword evidence="13" id="KW-1185">Reference proteome</keyword>